<dbReference type="SUPFAM" id="SSF51905">
    <property type="entry name" value="FAD/NAD(P)-binding domain"/>
    <property type="match status" value="1"/>
</dbReference>
<dbReference type="PATRIC" id="fig|49338.4.peg.439"/>
<evidence type="ECO:0000256" key="2">
    <source>
        <dbReference type="ARBA" id="ARBA00009130"/>
    </source>
</evidence>
<dbReference type="InterPro" id="IPR001763">
    <property type="entry name" value="Rhodanese-like_dom"/>
</dbReference>
<dbReference type="PRINTS" id="PR00368">
    <property type="entry name" value="FADPNR"/>
</dbReference>
<proteinExistence type="inferred from homology"/>
<evidence type="ECO:0000313" key="8">
    <source>
        <dbReference type="EMBL" id="CDX00299.1"/>
    </source>
</evidence>
<keyword evidence="3" id="KW-0285">Flavoprotein</keyword>
<accession>A0A098AUU3</accession>
<protein>
    <submittedName>
        <fullName evidence="8">Coenzyme A disulfide reductase</fullName>
    </submittedName>
</protein>
<dbReference type="Gene3D" id="3.50.50.60">
    <property type="entry name" value="FAD/NAD(P)-binding domain"/>
    <property type="match status" value="2"/>
</dbReference>
<dbReference type="Gene3D" id="3.40.250.10">
    <property type="entry name" value="Rhodanese-like domain"/>
    <property type="match status" value="1"/>
</dbReference>
<gene>
    <name evidence="8" type="ORF">DPCES_0412</name>
</gene>
<evidence type="ECO:0000256" key="4">
    <source>
        <dbReference type="ARBA" id="ARBA00022827"/>
    </source>
</evidence>
<dbReference type="InterPro" id="IPR036873">
    <property type="entry name" value="Rhodanese-like_dom_sf"/>
</dbReference>
<dbReference type="PRINTS" id="PR00411">
    <property type="entry name" value="PNDRDTASEI"/>
</dbReference>
<reference evidence="8" key="1">
    <citation type="submission" date="2014-07" db="EMBL/GenBank/DDBJ databases">
        <authorList>
            <person name="Hornung V.Bastian."/>
        </authorList>
    </citation>
    <scope>NUCLEOTIDE SEQUENCE</scope>
    <source>
        <strain evidence="8">PCE-S</strain>
    </source>
</reference>
<dbReference type="PANTHER" id="PTHR43429:SF1">
    <property type="entry name" value="NAD(P)H SULFUR OXIDOREDUCTASE (COA-DEPENDENT)"/>
    <property type="match status" value="1"/>
</dbReference>
<dbReference type="Pfam" id="PF02852">
    <property type="entry name" value="Pyr_redox_dim"/>
    <property type="match status" value="1"/>
</dbReference>
<evidence type="ECO:0000259" key="7">
    <source>
        <dbReference type="PROSITE" id="PS50206"/>
    </source>
</evidence>
<feature type="domain" description="Rhodanese" evidence="7">
    <location>
        <begin position="474"/>
        <end position="564"/>
    </location>
</feature>
<dbReference type="RefSeq" id="WP_208925208.1">
    <property type="nucleotide sequence ID" value="NZ_LK996017.1"/>
</dbReference>
<dbReference type="InterPro" id="IPR023753">
    <property type="entry name" value="FAD/NAD-binding_dom"/>
</dbReference>
<dbReference type="GO" id="GO:0016491">
    <property type="term" value="F:oxidoreductase activity"/>
    <property type="evidence" value="ECO:0007669"/>
    <property type="project" value="UniProtKB-KW"/>
</dbReference>
<dbReference type="PANTHER" id="PTHR43429">
    <property type="entry name" value="PYRIDINE NUCLEOTIDE-DISULFIDE OXIDOREDUCTASE DOMAIN-CONTAINING"/>
    <property type="match status" value="1"/>
</dbReference>
<name>A0A098AUU3_DESHA</name>
<dbReference type="Pfam" id="PF07992">
    <property type="entry name" value="Pyr_redox_2"/>
    <property type="match status" value="1"/>
</dbReference>
<dbReference type="SUPFAM" id="SSF52821">
    <property type="entry name" value="Rhodanese/Cell cycle control phosphatase"/>
    <property type="match status" value="1"/>
</dbReference>
<dbReference type="SMART" id="SM00450">
    <property type="entry name" value="RHOD"/>
    <property type="match status" value="1"/>
</dbReference>
<dbReference type="AlphaFoldDB" id="A0A098AUU3"/>
<evidence type="ECO:0000256" key="1">
    <source>
        <dbReference type="ARBA" id="ARBA00001974"/>
    </source>
</evidence>
<evidence type="ECO:0000256" key="5">
    <source>
        <dbReference type="ARBA" id="ARBA00023002"/>
    </source>
</evidence>
<evidence type="ECO:0000256" key="3">
    <source>
        <dbReference type="ARBA" id="ARBA00022630"/>
    </source>
</evidence>
<keyword evidence="4" id="KW-0274">FAD</keyword>
<keyword evidence="5" id="KW-0560">Oxidoreductase</keyword>
<dbReference type="InterPro" id="IPR036188">
    <property type="entry name" value="FAD/NAD-bd_sf"/>
</dbReference>
<sequence>MKVVIIGGVATGPKVAARLRRLSIDAEITVVEKGKIVSYGSCGLPLFLGNLVPKIEDLMKTSAGLIRDPQYFEDTKGINVLTQTGALAIDRQQKKVRVRNLATGEERDLDYDHLVLATGAKEVVPPIPGIQHQNVYTVHHLDDAVNIKALIKEKKIQHATIIGAGLIGIEVADAIAGPRLKVTLCESQGSVVPKLLDPDMALLVEHKMRSRGIDLRLNCPVKELTGDEDGKVNGVILENESITTGLVIVAVGVRPEVTLARQAGLPLGITGAIQVNQYMQTGDTYIYAGGDCAEQVNMLSGRQVFVPLASTANKQGRVIADNIAGRASEFPAICATSVFQAFELNVGRTGLGESEARELGYDVITSLSTGLDAVHYYPVHGAVTIKLIAERASGRLLGAQVCGTGEAIKRLDVLITILRFNGTVKDISNLDLSYAPPFATAMDVLIHAANTLENKQLGVVDTVSPFELLERLKKGETIIFVDVREGDETKANPVEGSQIIVIPLGELRKRYTEIPQGSPVVTFCELGIRGYDAACFLKGVGFQDVSFLEGGMSTWGALQPALNRFDC</sequence>
<comment type="similarity">
    <text evidence="2">Belongs to the class-III pyridine nucleotide-disulfide oxidoreductase family.</text>
</comment>
<organism evidence="8">
    <name type="scientific">Desulfitobacterium hafniense</name>
    <name type="common">Desulfitobacterium frappieri</name>
    <dbReference type="NCBI Taxonomy" id="49338"/>
    <lineage>
        <taxon>Bacteria</taxon>
        <taxon>Bacillati</taxon>
        <taxon>Bacillota</taxon>
        <taxon>Clostridia</taxon>
        <taxon>Eubacteriales</taxon>
        <taxon>Desulfitobacteriaceae</taxon>
        <taxon>Desulfitobacterium</taxon>
    </lineage>
</organism>
<evidence type="ECO:0000256" key="6">
    <source>
        <dbReference type="ARBA" id="ARBA00023284"/>
    </source>
</evidence>
<comment type="cofactor">
    <cofactor evidence="1">
        <name>FAD</name>
        <dbReference type="ChEBI" id="CHEBI:57692"/>
    </cofactor>
</comment>
<dbReference type="InterPro" id="IPR050260">
    <property type="entry name" value="FAD-bd_OxRdtase"/>
</dbReference>
<dbReference type="InterPro" id="IPR016156">
    <property type="entry name" value="FAD/NAD-linked_Rdtase_dimer_sf"/>
</dbReference>
<dbReference type="Pfam" id="PF00581">
    <property type="entry name" value="Rhodanese"/>
    <property type="match status" value="1"/>
</dbReference>
<dbReference type="PROSITE" id="PS50206">
    <property type="entry name" value="RHODANESE_3"/>
    <property type="match status" value="1"/>
</dbReference>
<dbReference type="InterPro" id="IPR004099">
    <property type="entry name" value="Pyr_nucl-diS_OxRdtase_dimer"/>
</dbReference>
<dbReference type="EMBL" id="LK996017">
    <property type="protein sequence ID" value="CDX00299.1"/>
    <property type="molecule type" value="Genomic_DNA"/>
</dbReference>
<dbReference type="SUPFAM" id="SSF55424">
    <property type="entry name" value="FAD/NAD-linked reductases, dimerisation (C-terminal) domain"/>
    <property type="match status" value="1"/>
</dbReference>
<keyword evidence="6" id="KW-0676">Redox-active center</keyword>